<comment type="caution">
    <text evidence="3">The sequence shown here is derived from an EMBL/GenBank/DDBJ whole genome shotgun (WGS) entry which is preliminary data.</text>
</comment>
<feature type="repeat" description="PPR" evidence="2">
    <location>
        <begin position="55"/>
        <end position="89"/>
    </location>
</feature>
<dbReference type="PANTHER" id="PTHR45613">
    <property type="entry name" value="PENTATRICOPEPTIDE REPEAT-CONTAINING PROTEIN"/>
    <property type="match status" value="1"/>
</dbReference>
<dbReference type="NCBIfam" id="TIGR00756">
    <property type="entry name" value="PPR"/>
    <property type="match status" value="1"/>
</dbReference>
<evidence type="ECO:0000256" key="1">
    <source>
        <dbReference type="ARBA" id="ARBA00022737"/>
    </source>
</evidence>
<accession>A0AAW2WA04</accession>
<reference evidence="3" key="1">
    <citation type="submission" date="2020-06" db="EMBL/GenBank/DDBJ databases">
        <authorList>
            <person name="Li T."/>
            <person name="Hu X."/>
            <person name="Zhang T."/>
            <person name="Song X."/>
            <person name="Zhang H."/>
            <person name="Dai N."/>
            <person name="Sheng W."/>
            <person name="Hou X."/>
            <person name="Wei L."/>
        </authorList>
    </citation>
    <scope>NUCLEOTIDE SEQUENCE</scope>
    <source>
        <strain evidence="3">KEN1</strain>
        <tissue evidence="3">Leaf</tissue>
    </source>
</reference>
<keyword evidence="1" id="KW-0677">Repeat</keyword>
<dbReference type="Pfam" id="PF12854">
    <property type="entry name" value="PPR_1"/>
    <property type="match status" value="1"/>
</dbReference>
<gene>
    <name evidence="3" type="ORF">Slati_2338900</name>
</gene>
<proteinExistence type="predicted"/>
<evidence type="ECO:0000313" key="3">
    <source>
        <dbReference type="EMBL" id="KAL0438559.1"/>
    </source>
</evidence>
<dbReference type="PROSITE" id="PS51375">
    <property type="entry name" value="PPR"/>
    <property type="match status" value="1"/>
</dbReference>
<dbReference type="InterPro" id="IPR002885">
    <property type="entry name" value="PPR_rpt"/>
</dbReference>
<protein>
    <recommendedName>
        <fullName evidence="4">Pentatricopeptide repeat-containing protein</fullName>
    </recommendedName>
</protein>
<dbReference type="EMBL" id="JACGWN010000008">
    <property type="protein sequence ID" value="KAL0438559.1"/>
    <property type="molecule type" value="Genomic_DNA"/>
</dbReference>
<dbReference type="InterPro" id="IPR011990">
    <property type="entry name" value="TPR-like_helical_dom_sf"/>
</dbReference>
<name>A0AAW2WA04_9LAMI</name>
<organism evidence="3">
    <name type="scientific">Sesamum latifolium</name>
    <dbReference type="NCBI Taxonomy" id="2727402"/>
    <lineage>
        <taxon>Eukaryota</taxon>
        <taxon>Viridiplantae</taxon>
        <taxon>Streptophyta</taxon>
        <taxon>Embryophyta</taxon>
        <taxon>Tracheophyta</taxon>
        <taxon>Spermatophyta</taxon>
        <taxon>Magnoliopsida</taxon>
        <taxon>eudicotyledons</taxon>
        <taxon>Gunneridae</taxon>
        <taxon>Pentapetalae</taxon>
        <taxon>asterids</taxon>
        <taxon>lamiids</taxon>
        <taxon>Lamiales</taxon>
        <taxon>Pedaliaceae</taxon>
        <taxon>Sesamum</taxon>
    </lineage>
</organism>
<evidence type="ECO:0000256" key="2">
    <source>
        <dbReference type="PROSITE-ProRule" id="PRU00708"/>
    </source>
</evidence>
<evidence type="ECO:0008006" key="4">
    <source>
        <dbReference type="Google" id="ProtNLM"/>
    </source>
</evidence>
<dbReference type="AlphaFoldDB" id="A0AAW2WA04"/>
<dbReference type="Gene3D" id="1.25.40.10">
    <property type="entry name" value="Tetratricopeptide repeat domain"/>
    <property type="match status" value="1"/>
</dbReference>
<dbReference type="Pfam" id="PF13812">
    <property type="entry name" value="PPR_3"/>
    <property type="match status" value="1"/>
</dbReference>
<sequence length="103" mass="11321">MIDDALQLLAKMIDNGISPNIITFNLPVQGLGNFGRWKDVKGLTTEIVGHKISSDVVTFNILADACCKDGKVKKDEDVVEIIEEAKYLLIEMEKSRCAPNSAI</sequence>
<reference evidence="3" key="2">
    <citation type="journal article" date="2024" name="Plant">
        <title>Genomic evolution and insights into agronomic trait innovations of Sesamum species.</title>
        <authorList>
            <person name="Miao H."/>
            <person name="Wang L."/>
            <person name="Qu L."/>
            <person name="Liu H."/>
            <person name="Sun Y."/>
            <person name="Le M."/>
            <person name="Wang Q."/>
            <person name="Wei S."/>
            <person name="Zheng Y."/>
            <person name="Lin W."/>
            <person name="Duan Y."/>
            <person name="Cao H."/>
            <person name="Xiong S."/>
            <person name="Wang X."/>
            <person name="Wei L."/>
            <person name="Li C."/>
            <person name="Ma Q."/>
            <person name="Ju M."/>
            <person name="Zhao R."/>
            <person name="Li G."/>
            <person name="Mu C."/>
            <person name="Tian Q."/>
            <person name="Mei H."/>
            <person name="Zhang T."/>
            <person name="Gao T."/>
            <person name="Zhang H."/>
        </authorList>
    </citation>
    <scope>NUCLEOTIDE SEQUENCE</scope>
    <source>
        <strain evidence="3">KEN1</strain>
    </source>
</reference>
<dbReference type="PANTHER" id="PTHR45613:SF207">
    <property type="entry name" value="OS08G0300700 PROTEIN"/>
    <property type="match status" value="1"/>
</dbReference>